<dbReference type="Pfam" id="PF03092">
    <property type="entry name" value="BT1"/>
    <property type="match status" value="2"/>
</dbReference>
<evidence type="ECO:0000256" key="4">
    <source>
        <dbReference type="ARBA" id="ARBA00022692"/>
    </source>
</evidence>
<sequence length="566" mass="62783">MGKLSPYSQQQPQYTYEYDFDGILESGAIKLTSPDHFHHGGTPLRNGQLRPGEAPKYSSSEVLGLFAQYVAVGILYGVLPNLAYPVFTNYFHMTGAQVNSATNLIQLGWNFKVFVGVLSDCVPLFGYRRKSWMMVGWFLCSVCMLVLAIAHHGEPYYVDLPVPISAATPEQLNNATTNSDAFKHGAFISLICGLASMCYIVSDVAADALLVEIAQREPEATRGRLQSLAYTARTVASVVSQTILGVGLNSKAYNGTFNWDIGLNALFWILTCPCLLMIPLSFMFIRESNHHSVNVYDYFGHCWRFLLNRAVVQVMLFIFLFNLFTCITTTAAPYVMTFWAKAENMNSQFASIASNLIYAVGIAVTGQFGTTWNWRVTVITCLVVSTLMDAVIQFLTIWGVVRNQWFYLFSMSLEEFPSSISWMVLSFMNVELADIGNEGVTYALLTTISNLPQSLSSVVSNIICSQLNIGADEISAEAQSTRWEVTYSYFIQHGSNLLACVVVLLMLPAQKYHIQHMKLSPVRHPYWALFVVLLIVAALVFSTTGSIMSMFDSTSCYVIAGGDGCT</sequence>
<evidence type="ECO:0000256" key="5">
    <source>
        <dbReference type="ARBA" id="ARBA00022989"/>
    </source>
</evidence>
<evidence type="ECO:0008006" key="10">
    <source>
        <dbReference type="Google" id="ProtNLM"/>
    </source>
</evidence>
<dbReference type="InterPro" id="IPR039309">
    <property type="entry name" value="BT1"/>
</dbReference>
<feature type="transmembrane region" description="Helical" evidence="7">
    <location>
        <begin position="266"/>
        <end position="285"/>
    </location>
</feature>
<feature type="transmembrane region" description="Helical" evidence="7">
    <location>
        <begin position="348"/>
        <end position="366"/>
    </location>
</feature>
<evidence type="ECO:0000256" key="6">
    <source>
        <dbReference type="ARBA" id="ARBA00023136"/>
    </source>
</evidence>
<keyword evidence="4 7" id="KW-0812">Transmembrane</keyword>
<protein>
    <recommendedName>
        <fullName evidence="10">Major facilitator superfamily associated domain-containing protein</fullName>
    </recommendedName>
</protein>
<dbReference type="VEuPathDB" id="FungiDB:AeMF1_000969"/>
<dbReference type="AlphaFoldDB" id="A0A6G0XB61"/>
<proteinExistence type="inferred from homology"/>
<organism evidence="8 9">
    <name type="scientific">Aphanomyces euteiches</name>
    <dbReference type="NCBI Taxonomy" id="100861"/>
    <lineage>
        <taxon>Eukaryota</taxon>
        <taxon>Sar</taxon>
        <taxon>Stramenopiles</taxon>
        <taxon>Oomycota</taxon>
        <taxon>Saprolegniomycetes</taxon>
        <taxon>Saprolegniales</taxon>
        <taxon>Verrucalvaceae</taxon>
        <taxon>Aphanomyces</taxon>
    </lineage>
</organism>
<dbReference type="PANTHER" id="PTHR31585">
    <property type="entry name" value="FOLATE-BIOPTERIN TRANSPORTER 1, CHLOROPLASTIC"/>
    <property type="match status" value="1"/>
</dbReference>
<dbReference type="PANTHER" id="PTHR31585:SF5">
    <property type="entry name" value="RNA-BINDING S4 DOMAIN-CONTAINING PROTEIN"/>
    <property type="match status" value="1"/>
</dbReference>
<evidence type="ECO:0000256" key="1">
    <source>
        <dbReference type="ARBA" id="ARBA00004141"/>
    </source>
</evidence>
<feature type="transmembrane region" description="Helical" evidence="7">
    <location>
        <begin position="527"/>
        <end position="551"/>
    </location>
</feature>
<evidence type="ECO:0000313" key="8">
    <source>
        <dbReference type="EMBL" id="KAF0737351.1"/>
    </source>
</evidence>
<gene>
    <name evidence="8" type="ORF">Ae201684_006520</name>
</gene>
<keyword evidence="6 7" id="KW-0472">Membrane</keyword>
<accession>A0A6G0XB61</accession>
<comment type="caution">
    <text evidence="8">The sequence shown here is derived from an EMBL/GenBank/DDBJ whole genome shotgun (WGS) entry which is preliminary data.</text>
</comment>
<reference evidence="8 9" key="1">
    <citation type="submission" date="2019-07" db="EMBL/GenBank/DDBJ databases">
        <title>Genomics analysis of Aphanomyces spp. identifies a new class of oomycete effector associated with host adaptation.</title>
        <authorList>
            <person name="Gaulin E."/>
        </authorList>
    </citation>
    <scope>NUCLEOTIDE SEQUENCE [LARGE SCALE GENOMIC DNA]</scope>
    <source>
        <strain evidence="8 9">ATCC 201684</strain>
    </source>
</reference>
<evidence type="ECO:0000256" key="2">
    <source>
        <dbReference type="ARBA" id="ARBA00007015"/>
    </source>
</evidence>
<name>A0A6G0XB61_9STRA</name>
<evidence type="ECO:0000256" key="7">
    <source>
        <dbReference type="SAM" id="Phobius"/>
    </source>
</evidence>
<dbReference type="Proteomes" id="UP000481153">
    <property type="component" value="Unassembled WGS sequence"/>
</dbReference>
<keyword evidence="3" id="KW-0813">Transport</keyword>
<evidence type="ECO:0000256" key="3">
    <source>
        <dbReference type="ARBA" id="ARBA00022448"/>
    </source>
</evidence>
<dbReference type="EMBL" id="VJMJ01000084">
    <property type="protein sequence ID" value="KAF0737351.1"/>
    <property type="molecule type" value="Genomic_DNA"/>
</dbReference>
<dbReference type="SUPFAM" id="SSF103473">
    <property type="entry name" value="MFS general substrate transporter"/>
    <property type="match status" value="1"/>
</dbReference>
<dbReference type="Gene3D" id="1.20.1250.20">
    <property type="entry name" value="MFS general substrate transporter like domains"/>
    <property type="match status" value="1"/>
</dbReference>
<comment type="similarity">
    <text evidence="2">Belongs to the major facilitator superfamily. Folate-biopterin transporter (TC 2.A.71) family.</text>
</comment>
<feature type="transmembrane region" description="Helical" evidence="7">
    <location>
        <begin position="489"/>
        <end position="507"/>
    </location>
</feature>
<feature type="transmembrane region" description="Helical" evidence="7">
    <location>
        <begin position="378"/>
        <end position="401"/>
    </location>
</feature>
<feature type="transmembrane region" description="Helical" evidence="7">
    <location>
        <begin position="186"/>
        <end position="206"/>
    </location>
</feature>
<keyword evidence="5 7" id="KW-1133">Transmembrane helix</keyword>
<keyword evidence="9" id="KW-1185">Reference proteome</keyword>
<feature type="transmembrane region" description="Helical" evidence="7">
    <location>
        <begin position="314"/>
        <end position="336"/>
    </location>
</feature>
<dbReference type="GO" id="GO:0016020">
    <property type="term" value="C:membrane"/>
    <property type="evidence" value="ECO:0007669"/>
    <property type="project" value="UniProtKB-SubCell"/>
</dbReference>
<feature type="transmembrane region" description="Helical" evidence="7">
    <location>
        <begin position="66"/>
        <end position="87"/>
    </location>
</feature>
<feature type="transmembrane region" description="Helical" evidence="7">
    <location>
        <begin position="134"/>
        <end position="153"/>
    </location>
</feature>
<evidence type="ECO:0000313" key="9">
    <source>
        <dbReference type="Proteomes" id="UP000481153"/>
    </source>
</evidence>
<dbReference type="InterPro" id="IPR036259">
    <property type="entry name" value="MFS_trans_sf"/>
</dbReference>
<comment type="subcellular location">
    <subcellularLocation>
        <location evidence="1">Membrane</location>
        <topology evidence="1">Multi-pass membrane protein</topology>
    </subcellularLocation>
</comment>